<dbReference type="AlphaFoldDB" id="A0A2U1Q9U1"/>
<sequence>MAVGSYEAERMRMIEELEAIIARKKRILYKLLKTMALLRKQVAFYEKKLAERNRILALIRSDKTVNVIEKDIN</sequence>
<keyword evidence="2" id="KW-1185">Reference proteome</keyword>
<dbReference type="EMBL" id="PKPP01000286">
    <property type="protein sequence ID" value="PWA94775.1"/>
    <property type="molecule type" value="Genomic_DNA"/>
</dbReference>
<comment type="caution">
    <text evidence="1">The sequence shown here is derived from an EMBL/GenBank/DDBJ whole genome shotgun (WGS) entry which is preliminary data.</text>
</comment>
<protein>
    <submittedName>
        <fullName evidence="1">Uncharacterized protein</fullName>
    </submittedName>
</protein>
<gene>
    <name evidence="1" type="ORF">CTI12_AA056120</name>
</gene>
<evidence type="ECO:0000313" key="2">
    <source>
        <dbReference type="Proteomes" id="UP000245207"/>
    </source>
</evidence>
<accession>A0A2U1Q9U1</accession>
<evidence type="ECO:0000313" key="1">
    <source>
        <dbReference type="EMBL" id="PWA94775.1"/>
    </source>
</evidence>
<dbReference type="Proteomes" id="UP000245207">
    <property type="component" value="Unassembled WGS sequence"/>
</dbReference>
<name>A0A2U1Q9U1_ARTAN</name>
<proteinExistence type="predicted"/>
<reference evidence="1 2" key="1">
    <citation type="journal article" date="2018" name="Mol. Plant">
        <title>The genome of Artemisia annua provides insight into the evolution of Asteraceae family and artemisinin biosynthesis.</title>
        <authorList>
            <person name="Shen Q."/>
            <person name="Zhang L."/>
            <person name="Liao Z."/>
            <person name="Wang S."/>
            <person name="Yan T."/>
            <person name="Shi P."/>
            <person name="Liu M."/>
            <person name="Fu X."/>
            <person name="Pan Q."/>
            <person name="Wang Y."/>
            <person name="Lv Z."/>
            <person name="Lu X."/>
            <person name="Zhang F."/>
            <person name="Jiang W."/>
            <person name="Ma Y."/>
            <person name="Chen M."/>
            <person name="Hao X."/>
            <person name="Li L."/>
            <person name="Tang Y."/>
            <person name="Lv G."/>
            <person name="Zhou Y."/>
            <person name="Sun X."/>
            <person name="Brodelius P.E."/>
            <person name="Rose J.K.C."/>
            <person name="Tang K."/>
        </authorList>
    </citation>
    <scope>NUCLEOTIDE SEQUENCE [LARGE SCALE GENOMIC DNA]</scope>
    <source>
        <strain evidence="2">cv. Huhao1</strain>
        <tissue evidence="1">Leaf</tissue>
    </source>
</reference>
<organism evidence="1 2">
    <name type="scientific">Artemisia annua</name>
    <name type="common">Sweet wormwood</name>
    <dbReference type="NCBI Taxonomy" id="35608"/>
    <lineage>
        <taxon>Eukaryota</taxon>
        <taxon>Viridiplantae</taxon>
        <taxon>Streptophyta</taxon>
        <taxon>Embryophyta</taxon>
        <taxon>Tracheophyta</taxon>
        <taxon>Spermatophyta</taxon>
        <taxon>Magnoliopsida</taxon>
        <taxon>eudicotyledons</taxon>
        <taxon>Gunneridae</taxon>
        <taxon>Pentapetalae</taxon>
        <taxon>asterids</taxon>
        <taxon>campanulids</taxon>
        <taxon>Asterales</taxon>
        <taxon>Asteraceae</taxon>
        <taxon>Asteroideae</taxon>
        <taxon>Anthemideae</taxon>
        <taxon>Artemisiinae</taxon>
        <taxon>Artemisia</taxon>
    </lineage>
</organism>